<feature type="transmembrane region" description="Helical" evidence="1">
    <location>
        <begin position="165"/>
        <end position="186"/>
    </location>
</feature>
<feature type="transmembrane region" description="Helical" evidence="1">
    <location>
        <begin position="252"/>
        <end position="277"/>
    </location>
</feature>
<comment type="caution">
    <text evidence="2">The sequence shown here is derived from an EMBL/GenBank/DDBJ whole genome shotgun (WGS) entry which is preliminary data.</text>
</comment>
<feature type="transmembrane region" description="Helical" evidence="1">
    <location>
        <begin position="88"/>
        <end position="110"/>
    </location>
</feature>
<feature type="transmembrane region" description="Helical" evidence="1">
    <location>
        <begin position="131"/>
        <end position="159"/>
    </location>
</feature>
<dbReference type="RefSeq" id="WP_340276120.1">
    <property type="nucleotide sequence ID" value="NZ_JBAKIA010000013.1"/>
</dbReference>
<proteinExistence type="predicted"/>
<accession>A0ABU8TNY1</accession>
<keyword evidence="3" id="KW-1185">Reference proteome</keyword>
<keyword evidence="1" id="KW-1133">Transmembrane helix</keyword>
<sequence length="319" mass="34641">MNLLPESDQTDKRPTKIALQEILKVFITLLERSLALAMAHQGTLFRTGWAYILVLAALNFALGSALTPSSGFTTVSYMTEPVAEADQGGLRLLALLANGLIGFSIAIAYVRRILIDARDFPLLLSRRALNVIVNQIVLSLIGLIALIPLAILSALLTMITGGLGFLLLLTAPFISLMVVQKFSVILPATAVDDPMTWKDSWRATRGLGWPMAFSALVMSLLAGSLVGLWYLLLAGMGALTTGDPVLEQIRSTLFPMGSTLLIVWVFASLHATFYGLIRERFAARLGLTPETYEKADTSHEAARQKADRALAAVRKMTKK</sequence>
<feature type="transmembrane region" description="Helical" evidence="1">
    <location>
        <begin position="48"/>
        <end position="68"/>
    </location>
</feature>
<name>A0ABU8TNY1_9HYPH</name>
<dbReference type="Proteomes" id="UP001385499">
    <property type="component" value="Unassembled WGS sequence"/>
</dbReference>
<keyword evidence="1" id="KW-0812">Transmembrane</keyword>
<evidence type="ECO:0000313" key="3">
    <source>
        <dbReference type="Proteomes" id="UP001385499"/>
    </source>
</evidence>
<organism evidence="2 3">
    <name type="scientific">Roseibium algae</name>
    <dbReference type="NCBI Taxonomy" id="3123038"/>
    <lineage>
        <taxon>Bacteria</taxon>
        <taxon>Pseudomonadati</taxon>
        <taxon>Pseudomonadota</taxon>
        <taxon>Alphaproteobacteria</taxon>
        <taxon>Hyphomicrobiales</taxon>
        <taxon>Stappiaceae</taxon>
        <taxon>Roseibium</taxon>
    </lineage>
</organism>
<dbReference type="EMBL" id="JBAKIA010000013">
    <property type="protein sequence ID" value="MEJ8475855.1"/>
    <property type="molecule type" value="Genomic_DNA"/>
</dbReference>
<protein>
    <submittedName>
        <fullName evidence="2">4-hydroxy-3-methylbut-2-en-1-yl diphosphate synthase</fullName>
    </submittedName>
</protein>
<evidence type="ECO:0000313" key="2">
    <source>
        <dbReference type="EMBL" id="MEJ8475855.1"/>
    </source>
</evidence>
<feature type="transmembrane region" description="Helical" evidence="1">
    <location>
        <begin position="207"/>
        <end position="232"/>
    </location>
</feature>
<gene>
    <name evidence="2" type="ORF">V6575_17310</name>
</gene>
<evidence type="ECO:0000256" key="1">
    <source>
        <dbReference type="SAM" id="Phobius"/>
    </source>
</evidence>
<keyword evidence="1" id="KW-0472">Membrane</keyword>
<reference evidence="2 3" key="1">
    <citation type="submission" date="2024-02" db="EMBL/GenBank/DDBJ databases">
        <title>Roseibium algae sp. nov., isolated from marine alga (Grateloupia sp.), showing potential in myo-inositol conversion.</title>
        <authorList>
            <person name="Wang Y."/>
        </authorList>
    </citation>
    <scope>NUCLEOTIDE SEQUENCE [LARGE SCALE GENOMIC DNA]</scope>
    <source>
        <strain evidence="2 3">H3510</strain>
    </source>
</reference>